<name>A0A0B7BLY5_9EUPU</name>
<dbReference type="EMBL" id="HACG01046300">
    <property type="protein sequence ID" value="CEK93165.1"/>
    <property type="molecule type" value="Transcribed_RNA"/>
</dbReference>
<organism evidence="1">
    <name type="scientific">Arion vulgaris</name>
    <dbReference type="NCBI Taxonomy" id="1028688"/>
    <lineage>
        <taxon>Eukaryota</taxon>
        <taxon>Metazoa</taxon>
        <taxon>Spiralia</taxon>
        <taxon>Lophotrochozoa</taxon>
        <taxon>Mollusca</taxon>
        <taxon>Gastropoda</taxon>
        <taxon>Heterobranchia</taxon>
        <taxon>Euthyneura</taxon>
        <taxon>Panpulmonata</taxon>
        <taxon>Eupulmonata</taxon>
        <taxon>Stylommatophora</taxon>
        <taxon>Helicina</taxon>
        <taxon>Arionoidea</taxon>
        <taxon>Arionidae</taxon>
        <taxon>Arion</taxon>
    </lineage>
</organism>
<protein>
    <submittedName>
        <fullName evidence="1">Uncharacterized protein</fullName>
    </submittedName>
</protein>
<feature type="non-terminal residue" evidence="1">
    <location>
        <position position="1"/>
    </location>
</feature>
<sequence length="49" mass="5814">DQGSLEKYPDGSTRERTWYLWHERRACNLYTTETPICAQLTNNKINLIN</sequence>
<reference evidence="1" key="1">
    <citation type="submission" date="2014-12" db="EMBL/GenBank/DDBJ databases">
        <title>Insight into the proteome of Arion vulgaris.</title>
        <authorList>
            <person name="Aradska J."/>
            <person name="Bulat T."/>
            <person name="Smidak R."/>
            <person name="Sarate P."/>
            <person name="Gangsoo J."/>
            <person name="Sialana F."/>
            <person name="Bilban M."/>
            <person name="Lubec G."/>
        </authorList>
    </citation>
    <scope>NUCLEOTIDE SEQUENCE</scope>
    <source>
        <tissue evidence="1">Skin</tissue>
    </source>
</reference>
<dbReference type="AlphaFoldDB" id="A0A0B7BLY5"/>
<proteinExistence type="predicted"/>
<accession>A0A0B7BLY5</accession>
<evidence type="ECO:0000313" key="1">
    <source>
        <dbReference type="EMBL" id="CEK93165.1"/>
    </source>
</evidence>
<gene>
    <name evidence="1" type="primary">ORF192470</name>
</gene>